<dbReference type="Pfam" id="PF22936">
    <property type="entry name" value="Pol_BBD"/>
    <property type="match status" value="1"/>
</dbReference>
<keyword evidence="2" id="KW-0418">Kinase</keyword>
<comment type="caution">
    <text evidence="2">The sequence shown here is derived from an EMBL/GenBank/DDBJ whole genome shotgun (WGS) entry which is preliminary data.</text>
</comment>
<feature type="non-terminal residue" evidence="2">
    <location>
        <position position="1"/>
    </location>
</feature>
<evidence type="ECO:0000313" key="2">
    <source>
        <dbReference type="EMBL" id="PNX84133.1"/>
    </source>
</evidence>
<keyword evidence="2" id="KW-0675">Receptor</keyword>
<evidence type="ECO:0000259" key="1">
    <source>
        <dbReference type="Pfam" id="PF22936"/>
    </source>
</evidence>
<feature type="domain" description="Retrovirus-related Pol polyprotein from transposon TNT 1-94-like beta-barrel" evidence="1">
    <location>
        <begin position="95"/>
        <end position="139"/>
    </location>
</feature>
<dbReference type="SUPFAM" id="SSF53098">
    <property type="entry name" value="Ribonuclease H-like"/>
    <property type="match status" value="1"/>
</dbReference>
<dbReference type="GO" id="GO:0003676">
    <property type="term" value="F:nucleic acid binding"/>
    <property type="evidence" value="ECO:0007669"/>
    <property type="project" value="InterPro"/>
</dbReference>
<organism evidence="2 3">
    <name type="scientific">Trifolium pratense</name>
    <name type="common">Red clover</name>
    <dbReference type="NCBI Taxonomy" id="57577"/>
    <lineage>
        <taxon>Eukaryota</taxon>
        <taxon>Viridiplantae</taxon>
        <taxon>Streptophyta</taxon>
        <taxon>Embryophyta</taxon>
        <taxon>Tracheophyta</taxon>
        <taxon>Spermatophyta</taxon>
        <taxon>Magnoliopsida</taxon>
        <taxon>eudicotyledons</taxon>
        <taxon>Gunneridae</taxon>
        <taxon>Pentapetalae</taxon>
        <taxon>rosids</taxon>
        <taxon>fabids</taxon>
        <taxon>Fabales</taxon>
        <taxon>Fabaceae</taxon>
        <taxon>Papilionoideae</taxon>
        <taxon>50 kb inversion clade</taxon>
        <taxon>NPAAA clade</taxon>
        <taxon>Hologalegina</taxon>
        <taxon>IRL clade</taxon>
        <taxon>Trifolieae</taxon>
        <taxon>Trifolium</taxon>
    </lineage>
</organism>
<protein>
    <submittedName>
        <fullName evidence="2">Receptor-like protein kinase</fullName>
    </submittedName>
</protein>
<dbReference type="InterPro" id="IPR054722">
    <property type="entry name" value="PolX-like_BBD"/>
</dbReference>
<gene>
    <name evidence="2" type="ORF">L195_g040186</name>
</gene>
<proteinExistence type="predicted"/>
<dbReference type="InterPro" id="IPR036397">
    <property type="entry name" value="RNaseH_sf"/>
</dbReference>
<reference evidence="2 3" key="1">
    <citation type="journal article" date="2014" name="Am. J. Bot.">
        <title>Genome assembly and annotation for red clover (Trifolium pratense; Fabaceae).</title>
        <authorList>
            <person name="Istvanek J."/>
            <person name="Jaros M."/>
            <person name="Krenek A."/>
            <person name="Repkova J."/>
        </authorList>
    </citation>
    <scope>NUCLEOTIDE SEQUENCE [LARGE SCALE GENOMIC DNA]</scope>
    <source>
        <strain evidence="3">cv. Tatra</strain>
        <tissue evidence="2">Young leaves</tissue>
    </source>
</reference>
<evidence type="ECO:0000313" key="3">
    <source>
        <dbReference type="Proteomes" id="UP000236291"/>
    </source>
</evidence>
<dbReference type="AlphaFoldDB" id="A0A2K3M039"/>
<feature type="non-terminal residue" evidence="2">
    <location>
        <position position="218"/>
    </location>
</feature>
<keyword evidence="2" id="KW-0808">Transferase</keyword>
<name>A0A2K3M039_TRIPR</name>
<dbReference type="EMBL" id="ASHM01045654">
    <property type="protein sequence ID" value="PNX84133.1"/>
    <property type="molecule type" value="Genomic_DNA"/>
</dbReference>
<dbReference type="Proteomes" id="UP000236291">
    <property type="component" value="Unassembled WGS sequence"/>
</dbReference>
<dbReference type="GO" id="GO:0016301">
    <property type="term" value="F:kinase activity"/>
    <property type="evidence" value="ECO:0007669"/>
    <property type="project" value="UniProtKB-KW"/>
</dbReference>
<sequence length="218" mass="23639">AEGLVLQAIQPFQSRWYPELASTTRCHCRRYSRHAQKPSHRKAPIKTPMVPFNSSVTVSVSRALSVCICQQISSVVAHTGNSTVCSSQSSYVGYWILDSGASDHVAGDRYLLLKLSPPKISQHITVADGSKAKVTGIGQATPLPELSSSFGSPKFKENGHSQASFPCGLVHSDVWGPSRVSSTLGDNAKEYFSPPFNNFMTSYGMVHQSSCPHTPQQN</sequence>
<reference evidence="2 3" key="2">
    <citation type="journal article" date="2017" name="Front. Plant Sci.">
        <title>Gene Classification and Mining of Molecular Markers Useful in Red Clover (Trifolium pratense) Breeding.</title>
        <authorList>
            <person name="Istvanek J."/>
            <person name="Dluhosova J."/>
            <person name="Dluhos P."/>
            <person name="Patkova L."/>
            <person name="Nedelnik J."/>
            <person name="Repkova J."/>
        </authorList>
    </citation>
    <scope>NUCLEOTIDE SEQUENCE [LARGE SCALE GENOMIC DNA]</scope>
    <source>
        <strain evidence="3">cv. Tatra</strain>
        <tissue evidence="2">Young leaves</tissue>
    </source>
</reference>
<accession>A0A2K3M039</accession>
<dbReference type="Gene3D" id="3.30.420.10">
    <property type="entry name" value="Ribonuclease H-like superfamily/Ribonuclease H"/>
    <property type="match status" value="1"/>
</dbReference>
<dbReference type="InterPro" id="IPR012337">
    <property type="entry name" value="RNaseH-like_sf"/>
</dbReference>